<feature type="region of interest" description="Disordered" evidence="2">
    <location>
        <begin position="146"/>
        <end position="168"/>
    </location>
</feature>
<dbReference type="EMBL" id="OX597815">
    <property type="protein sequence ID" value="CAI9717951.1"/>
    <property type="molecule type" value="Genomic_DNA"/>
</dbReference>
<evidence type="ECO:0000259" key="3">
    <source>
        <dbReference type="PROSITE" id="PS50158"/>
    </source>
</evidence>
<evidence type="ECO:0000313" key="4">
    <source>
        <dbReference type="EMBL" id="CAI9717951.1"/>
    </source>
</evidence>
<dbReference type="GO" id="GO:0003676">
    <property type="term" value="F:nucleic acid binding"/>
    <property type="evidence" value="ECO:0007669"/>
    <property type="project" value="InterPro"/>
</dbReference>
<evidence type="ECO:0000256" key="2">
    <source>
        <dbReference type="SAM" id="MobiDB-lite"/>
    </source>
</evidence>
<feature type="compositionally biased region" description="Acidic residues" evidence="2">
    <location>
        <begin position="91"/>
        <end position="111"/>
    </location>
</feature>
<evidence type="ECO:0000256" key="1">
    <source>
        <dbReference type="PROSITE-ProRule" id="PRU00047"/>
    </source>
</evidence>
<name>A0AA36EXH8_OCTVU</name>
<proteinExistence type="predicted"/>
<feature type="compositionally biased region" description="Basic and acidic residues" evidence="2">
    <location>
        <begin position="38"/>
        <end position="59"/>
    </location>
</feature>
<keyword evidence="5" id="KW-1185">Reference proteome</keyword>
<keyword evidence="1" id="KW-0479">Metal-binding</keyword>
<evidence type="ECO:0000313" key="5">
    <source>
        <dbReference type="Proteomes" id="UP001162480"/>
    </source>
</evidence>
<feature type="region of interest" description="Disordered" evidence="2">
    <location>
        <begin position="38"/>
        <end position="131"/>
    </location>
</feature>
<protein>
    <submittedName>
        <fullName evidence="4">---NA</fullName>
    </submittedName>
</protein>
<gene>
    <name evidence="4" type="ORF">OCTVUL_1B011830</name>
</gene>
<keyword evidence="1" id="KW-0862">Zinc</keyword>
<feature type="compositionally biased region" description="Basic and acidic residues" evidence="2">
    <location>
        <begin position="73"/>
        <end position="90"/>
    </location>
</feature>
<organism evidence="4 5">
    <name type="scientific">Octopus vulgaris</name>
    <name type="common">Common octopus</name>
    <dbReference type="NCBI Taxonomy" id="6645"/>
    <lineage>
        <taxon>Eukaryota</taxon>
        <taxon>Metazoa</taxon>
        <taxon>Spiralia</taxon>
        <taxon>Lophotrochozoa</taxon>
        <taxon>Mollusca</taxon>
        <taxon>Cephalopoda</taxon>
        <taxon>Coleoidea</taxon>
        <taxon>Octopodiformes</taxon>
        <taxon>Octopoda</taxon>
        <taxon>Incirrata</taxon>
        <taxon>Octopodidae</taxon>
        <taxon>Octopus</taxon>
    </lineage>
</organism>
<dbReference type="GO" id="GO:0008270">
    <property type="term" value="F:zinc ion binding"/>
    <property type="evidence" value="ECO:0007669"/>
    <property type="project" value="UniProtKB-KW"/>
</dbReference>
<dbReference type="PROSITE" id="PS50158">
    <property type="entry name" value="ZF_CCHC"/>
    <property type="match status" value="1"/>
</dbReference>
<sequence length="168" mass="19962">MGRLPRCYRCGLRGHKIKNCKSVVEIAREIQEEIMKEQRKRGLAEKEKLAEKERLEETKSRKHKRKKSPTTVEIKRCKSMEEEMQQKIENVEEPITEISEGEVEVQSDEEIEQKSQEAYDKGIQKKGEELQSQECEKIQTIELQWRGELEEQGNRRRRKHGEKHNEMG</sequence>
<dbReference type="AlphaFoldDB" id="A0AA36EXH8"/>
<feature type="compositionally biased region" description="Basic and acidic residues" evidence="2">
    <location>
        <begin position="112"/>
        <end position="131"/>
    </location>
</feature>
<keyword evidence="1" id="KW-0863">Zinc-finger</keyword>
<feature type="domain" description="CCHC-type" evidence="3">
    <location>
        <begin position="6"/>
        <end position="22"/>
    </location>
</feature>
<reference evidence="4" key="1">
    <citation type="submission" date="2023-08" db="EMBL/GenBank/DDBJ databases">
        <authorList>
            <person name="Alioto T."/>
            <person name="Alioto T."/>
            <person name="Gomez Garrido J."/>
        </authorList>
    </citation>
    <scope>NUCLEOTIDE SEQUENCE</scope>
</reference>
<dbReference type="Proteomes" id="UP001162480">
    <property type="component" value="Chromosome 2"/>
</dbReference>
<dbReference type="InterPro" id="IPR001878">
    <property type="entry name" value="Znf_CCHC"/>
</dbReference>
<accession>A0AA36EXH8</accession>
<dbReference type="SMART" id="SM00343">
    <property type="entry name" value="ZnF_C2HC"/>
    <property type="match status" value="1"/>
</dbReference>